<evidence type="ECO:0000256" key="1">
    <source>
        <dbReference type="SAM" id="SignalP"/>
    </source>
</evidence>
<protein>
    <submittedName>
        <fullName evidence="2">Uncharacterized protein</fullName>
    </submittedName>
</protein>
<name>A0AAV8USD1_9RHOD</name>
<accession>A0AAV8USD1</accession>
<keyword evidence="1" id="KW-0732">Signal</keyword>
<feature type="chain" id="PRO_5043989847" evidence="1">
    <location>
        <begin position="25"/>
        <end position="331"/>
    </location>
</feature>
<evidence type="ECO:0000313" key="2">
    <source>
        <dbReference type="EMBL" id="KAJ8905433.1"/>
    </source>
</evidence>
<dbReference type="AlphaFoldDB" id="A0AAV8USD1"/>
<dbReference type="EMBL" id="JAMWBK010000004">
    <property type="protein sequence ID" value="KAJ8905433.1"/>
    <property type="molecule type" value="Genomic_DNA"/>
</dbReference>
<evidence type="ECO:0000313" key="3">
    <source>
        <dbReference type="Proteomes" id="UP001157974"/>
    </source>
</evidence>
<dbReference type="Proteomes" id="UP001157974">
    <property type="component" value="Unassembled WGS sequence"/>
</dbReference>
<proteinExistence type="predicted"/>
<gene>
    <name evidence="2" type="ORF">NDN08_001940</name>
</gene>
<feature type="signal peptide" evidence="1">
    <location>
        <begin position="1"/>
        <end position="24"/>
    </location>
</feature>
<organism evidence="2 3">
    <name type="scientific">Rhodosorus marinus</name>
    <dbReference type="NCBI Taxonomy" id="101924"/>
    <lineage>
        <taxon>Eukaryota</taxon>
        <taxon>Rhodophyta</taxon>
        <taxon>Stylonematophyceae</taxon>
        <taxon>Stylonematales</taxon>
        <taxon>Stylonemataceae</taxon>
        <taxon>Rhodosorus</taxon>
    </lineage>
</organism>
<sequence>MEGKMKRFSVLFLLVLAMIGTATADYEDCSMDPRKDEFQYIDICRNLVTKSGRKVLGEICTSTVPTRDEGNCMRFTFTAADGYELTRLWAAFRWTVSESLLWNKYKDVEKVKEKNGLTGTVTKSSMKACPEVLYGHEGCCTYFPDFAVAAVVTDLDTGKRIQAYMVPDADDEYCSLTTRSNGNPLTICTFMITGCSGCLDSEYECRTAEGLCRNPYDQCGGGVLPGKDENGNCTCTECEVTSTQCISLNDSVYRTCSAVDQFALKHCDGYQAFTETYNGICVCECGDTQCILPPGPYNPNRNWSCVDVGEVDQYCGDLKGARDPNGWCTCS</sequence>
<reference evidence="2 3" key="1">
    <citation type="journal article" date="2023" name="Nat. Commun.">
        <title>Origin of minicircular mitochondrial genomes in red algae.</title>
        <authorList>
            <person name="Lee Y."/>
            <person name="Cho C.H."/>
            <person name="Lee Y.M."/>
            <person name="Park S.I."/>
            <person name="Yang J.H."/>
            <person name="West J.A."/>
            <person name="Bhattacharya D."/>
            <person name="Yoon H.S."/>
        </authorList>
    </citation>
    <scope>NUCLEOTIDE SEQUENCE [LARGE SCALE GENOMIC DNA]</scope>
    <source>
        <strain evidence="2 3">CCMP1338</strain>
        <tissue evidence="2">Whole cell</tissue>
    </source>
</reference>
<comment type="caution">
    <text evidence="2">The sequence shown here is derived from an EMBL/GenBank/DDBJ whole genome shotgun (WGS) entry which is preliminary data.</text>
</comment>
<keyword evidence="3" id="KW-1185">Reference proteome</keyword>